<dbReference type="GO" id="GO:0016410">
    <property type="term" value="F:N-acyltransferase activity"/>
    <property type="evidence" value="ECO:0007669"/>
    <property type="project" value="UniProtKB-UniRule"/>
</dbReference>
<dbReference type="InterPro" id="IPR003010">
    <property type="entry name" value="C-N_Hydrolase"/>
</dbReference>
<dbReference type="SUPFAM" id="SSF56317">
    <property type="entry name" value="Carbon-nitrogen hydrolase"/>
    <property type="match status" value="1"/>
</dbReference>
<accession>A0A0E3ZL73</accession>
<evidence type="ECO:0000256" key="7">
    <source>
        <dbReference type="ARBA" id="ARBA00023136"/>
    </source>
</evidence>
<dbReference type="HOGENOM" id="CLU_019563_3_0_4"/>
<feature type="transmembrane region" description="Helical" evidence="9">
    <location>
        <begin position="193"/>
        <end position="213"/>
    </location>
</feature>
<dbReference type="Pfam" id="PF20154">
    <property type="entry name" value="LNT_N"/>
    <property type="match status" value="1"/>
</dbReference>
<proteinExistence type="inferred from homology"/>
<dbReference type="AlphaFoldDB" id="A0A0E3ZL73"/>
<feature type="transmembrane region" description="Helical" evidence="9">
    <location>
        <begin position="20"/>
        <end position="47"/>
    </location>
</feature>
<dbReference type="HAMAP" id="MF_01148">
    <property type="entry name" value="Lnt"/>
    <property type="match status" value="1"/>
</dbReference>
<feature type="transmembrane region" description="Helical" evidence="9">
    <location>
        <begin position="482"/>
        <end position="503"/>
    </location>
</feature>
<gene>
    <name evidence="9" type="primary">lnt</name>
    <name evidence="11" type="ORF">CL55_00018470</name>
</gene>
<dbReference type="STRING" id="1835254.CL55_00018470"/>
<dbReference type="InterPro" id="IPR045378">
    <property type="entry name" value="LNT_N"/>
</dbReference>
<evidence type="ECO:0000256" key="6">
    <source>
        <dbReference type="ARBA" id="ARBA00022989"/>
    </source>
</evidence>
<keyword evidence="7 9" id="KW-0472">Membrane</keyword>
<evidence type="ECO:0000256" key="5">
    <source>
        <dbReference type="ARBA" id="ARBA00022692"/>
    </source>
</evidence>
<keyword evidence="12" id="KW-1185">Reference proteome</keyword>
<dbReference type="EC" id="2.3.1.269" evidence="9"/>
<evidence type="ECO:0000256" key="4">
    <source>
        <dbReference type="ARBA" id="ARBA00022679"/>
    </source>
</evidence>
<feature type="transmembrane region" description="Helical" evidence="9">
    <location>
        <begin position="127"/>
        <end position="149"/>
    </location>
</feature>
<dbReference type="NCBIfam" id="TIGR00546">
    <property type="entry name" value="lnt"/>
    <property type="match status" value="1"/>
</dbReference>
<dbReference type="PROSITE" id="PS50263">
    <property type="entry name" value="CN_HYDROLASE"/>
    <property type="match status" value="1"/>
</dbReference>
<protein>
    <recommendedName>
        <fullName evidence="9">Apolipoprotein N-acyltransferase</fullName>
        <shortName evidence="9">ALP N-acyltransferase</shortName>
        <ecNumber evidence="9">2.3.1.269</ecNumber>
    </recommendedName>
</protein>
<dbReference type="RefSeq" id="WP_237150498.1">
    <property type="nucleotide sequence ID" value="NZ_CP007501.1"/>
</dbReference>
<dbReference type="PANTHER" id="PTHR38686">
    <property type="entry name" value="APOLIPOPROTEIN N-ACYLTRANSFERASE"/>
    <property type="match status" value="1"/>
</dbReference>
<evidence type="ECO:0000256" key="3">
    <source>
        <dbReference type="ARBA" id="ARBA00022475"/>
    </source>
</evidence>
<feature type="transmembrane region" description="Helical" evidence="9">
    <location>
        <begin position="92"/>
        <end position="115"/>
    </location>
</feature>
<comment type="pathway">
    <text evidence="9">Protein modification; lipoprotein biosynthesis (N-acyl transfer).</text>
</comment>
<dbReference type="KEGG" id="pdq:CL55_00018470"/>
<feature type="transmembrane region" description="Helical" evidence="9">
    <location>
        <begin position="161"/>
        <end position="181"/>
    </location>
</feature>
<dbReference type="PATRIC" id="fig|576611.7.peg.1875"/>
<feature type="domain" description="CN hydrolase" evidence="10">
    <location>
        <begin position="226"/>
        <end position="475"/>
    </location>
</feature>
<reference evidence="11 12" key="1">
    <citation type="submission" date="2014-03" db="EMBL/GenBank/DDBJ databases">
        <title>Genome of Polynucleobacter strain MWH-MoK4.</title>
        <authorList>
            <person name="Hahn M.W."/>
        </authorList>
    </citation>
    <scope>NUCLEOTIDE SEQUENCE [LARGE SCALE GENOMIC DNA]</scope>
    <source>
        <strain evidence="11 12">MWH-MoK4</strain>
    </source>
</reference>
<comment type="subcellular location">
    <subcellularLocation>
        <location evidence="1 9">Cell membrane</location>
        <topology evidence="1 9">Multi-pass membrane protein</topology>
    </subcellularLocation>
</comment>
<evidence type="ECO:0000256" key="8">
    <source>
        <dbReference type="ARBA" id="ARBA00023315"/>
    </source>
</evidence>
<evidence type="ECO:0000259" key="10">
    <source>
        <dbReference type="PROSITE" id="PS50263"/>
    </source>
</evidence>
<sequence length="508" mass="56205">MIDRLLPRLSGYIGHLKLFVLGAILAGVAELPLGGWIQIPILGIIWWQITKYQTASFRSIFFLGMSFGLGYFVLGLWWIFISLHDIGGMNVMLSSTAVFLLAGLLAIFFSCASLTLHFSKGLFLPSLLLASSWVAIEYLRGILFTGFPWMGLGETQVYGPFASVAPFLGGLGCTFFTVLVSRQLTFLRSYFKASSISVMSLIVLSQLLSFWSFTKPTGEPLTVELIQGNIAQSLIFKPEGMLQQIAFYKSAMLDSQADLVVSPETALPWPETNLPTGTLEDLQEFAINNKRFLLFGILGRHFNPADGREFSNRAIGFSPSNPPYRYDKSHLVPFGEFIPPGFRWFVNAFSVPLSDFSRGSQNQSLFLINREGQSPLYAAITICYEDVFGDELATRLRNSKESANLFINMTNLAWFGDSQAPKQQLRLSQLRSLETGLPALRATNTGITAVLGPDGKILAELPKFTQGILRTSIQAYSGITPYVLWGNAPILSLSGLLLLLGLIRQKRI</sequence>
<dbReference type="InterPro" id="IPR036526">
    <property type="entry name" value="C-N_Hydrolase_sf"/>
</dbReference>
<dbReference type="CDD" id="cd07571">
    <property type="entry name" value="ALP_N-acyl_transferase"/>
    <property type="match status" value="1"/>
</dbReference>
<dbReference type="InterPro" id="IPR004563">
    <property type="entry name" value="Apolipo_AcylTrfase"/>
</dbReference>
<dbReference type="GO" id="GO:0042158">
    <property type="term" value="P:lipoprotein biosynthetic process"/>
    <property type="evidence" value="ECO:0007669"/>
    <property type="project" value="UniProtKB-UniRule"/>
</dbReference>
<evidence type="ECO:0000313" key="12">
    <source>
        <dbReference type="Proteomes" id="UP000061135"/>
    </source>
</evidence>
<dbReference type="EMBL" id="CP007501">
    <property type="protein sequence ID" value="AKD26180.1"/>
    <property type="molecule type" value="Genomic_DNA"/>
</dbReference>
<evidence type="ECO:0000256" key="2">
    <source>
        <dbReference type="ARBA" id="ARBA00010065"/>
    </source>
</evidence>
<dbReference type="PANTHER" id="PTHR38686:SF1">
    <property type="entry name" value="APOLIPOPROTEIN N-ACYLTRANSFERASE"/>
    <property type="match status" value="1"/>
</dbReference>
<keyword evidence="6 9" id="KW-1133">Transmembrane helix</keyword>
<comment type="similarity">
    <text evidence="2 9">Belongs to the CN hydrolase family. Apolipoprotein N-acyltransferase subfamily.</text>
</comment>
<comment type="function">
    <text evidence="9">Catalyzes the phospholipid dependent N-acylation of the N-terminal cysteine of apolipoprotein, the last step in lipoprotein maturation.</text>
</comment>
<keyword evidence="8 9" id="KW-0012">Acyltransferase</keyword>
<dbReference type="GO" id="GO:0005886">
    <property type="term" value="C:plasma membrane"/>
    <property type="evidence" value="ECO:0007669"/>
    <property type="project" value="UniProtKB-SubCell"/>
</dbReference>
<dbReference type="Proteomes" id="UP000061135">
    <property type="component" value="Chromosome"/>
</dbReference>
<feature type="transmembrane region" description="Helical" evidence="9">
    <location>
        <begin position="59"/>
        <end position="80"/>
    </location>
</feature>
<dbReference type="UniPathway" id="UPA00666"/>
<evidence type="ECO:0000313" key="11">
    <source>
        <dbReference type="EMBL" id="AKD26180.1"/>
    </source>
</evidence>
<dbReference type="Pfam" id="PF00795">
    <property type="entry name" value="CN_hydrolase"/>
    <property type="match status" value="1"/>
</dbReference>
<keyword evidence="3 9" id="KW-1003">Cell membrane</keyword>
<keyword evidence="4 9" id="KW-0808">Transferase</keyword>
<comment type="catalytic activity">
    <reaction evidence="9">
        <text>N-terminal S-1,2-diacyl-sn-glyceryl-L-cysteinyl-[lipoprotein] + a glycerophospholipid = N-acyl-S-1,2-diacyl-sn-glyceryl-L-cysteinyl-[lipoprotein] + a 2-acyl-sn-glycero-3-phospholipid + H(+)</text>
        <dbReference type="Rhea" id="RHEA:48228"/>
        <dbReference type="Rhea" id="RHEA-COMP:14681"/>
        <dbReference type="Rhea" id="RHEA-COMP:14684"/>
        <dbReference type="ChEBI" id="CHEBI:15378"/>
        <dbReference type="ChEBI" id="CHEBI:136912"/>
        <dbReference type="ChEBI" id="CHEBI:140656"/>
        <dbReference type="ChEBI" id="CHEBI:140657"/>
        <dbReference type="ChEBI" id="CHEBI:140660"/>
        <dbReference type="EC" id="2.3.1.269"/>
    </reaction>
</comment>
<name>A0A0E3ZL73_9BURK</name>
<evidence type="ECO:0000256" key="9">
    <source>
        <dbReference type="HAMAP-Rule" id="MF_01148"/>
    </source>
</evidence>
<dbReference type="Gene3D" id="3.60.110.10">
    <property type="entry name" value="Carbon-nitrogen hydrolase"/>
    <property type="match status" value="1"/>
</dbReference>
<evidence type="ECO:0000256" key="1">
    <source>
        <dbReference type="ARBA" id="ARBA00004651"/>
    </source>
</evidence>
<organism evidence="11 12">
    <name type="scientific">Polynucleobacter duraquae</name>
    <dbReference type="NCBI Taxonomy" id="1835254"/>
    <lineage>
        <taxon>Bacteria</taxon>
        <taxon>Pseudomonadati</taxon>
        <taxon>Pseudomonadota</taxon>
        <taxon>Betaproteobacteria</taxon>
        <taxon>Burkholderiales</taxon>
        <taxon>Burkholderiaceae</taxon>
        <taxon>Polynucleobacter</taxon>
    </lineage>
</organism>
<keyword evidence="5 9" id="KW-0812">Transmembrane</keyword>